<keyword evidence="1" id="KW-0472">Membrane</keyword>
<proteinExistence type="predicted"/>
<dbReference type="RefSeq" id="WP_310885892.1">
    <property type="nucleotide sequence ID" value="NZ_CP121646.1"/>
</dbReference>
<evidence type="ECO:0000256" key="1">
    <source>
        <dbReference type="SAM" id="Phobius"/>
    </source>
</evidence>
<keyword evidence="1" id="KW-1133">Transmembrane helix</keyword>
<accession>A0ABY8JRY2</accession>
<organism evidence="2 3">
    <name type="scientific">Bradyrhizobium brasilense</name>
    <dbReference type="NCBI Taxonomy" id="1419277"/>
    <lineage>
        <taxon>Bacteria</taxon>
        <taxon>Pseudomonadati</taxon>
        <taxon>Pseudomonadota</taxon>
        <taxon>Alphaproteobacteria</taxon>
        <taxon>Hyphomicrobiales</taxon>
        <taxon>Nitrobacteraceae</taxon>
        <taxon>Bradyrhizobium</taxon>
    </lineage>
</organism>
<evidence type="ECO:0000313" key="3">
    <source>
        <dbReference type="Proteomes" id="UP001221546"/>
    </source>
</evidence>
<name>A0ABY8JRY2_9BRAD</name>
<feature type="transmembrane region" description="Helical" evidence="1">
    <location>
        <begin position="12"/>
        <end position="35"/>
    </location>
</feature>
<evidence type="ECO:0000313" key="2">
    <source>
        <dbReference type="EMBL" id="WFU67823.1"/>
    </source>
</evidence>
<dbReference type="Proteomes" id="UP001221546">
    <property type="component" value="Chromosome"/>
</dbReference>
<gene>
    <name evidence="2" type="ORF">QA636_20990</name>
</gene>
<keyword evidence="3" id="KW-1185">Reference proteome</keyword>
<sequence length="160" mass="17507">MAQHKTDREIAVQIGGTPHVGGALLALLILLGAYLPNSPVAERSNSVRPAIRIHSMEKLPDLVVYDTSRPIIVPEHVAQDDPDPAQAPVPVEIAEASPGNRAAFAQMQPSGIERPKLSVPKSKAAKPSHKYAHAGRTTPPYYALFAERRPRFGWFDSYVW</sequence>
<reference evidence="2 3" key="1">
    <citation type="submission" date="2023-04" db="EMBL/GenBank/DDBJ databases">
        <title>Australian commercial rhizobial inoculants.</title>
        <authorList>
            <person name="Kohlmeier M.G."/>
            <person name="O'Hara G.W."/>
            <person name="Colombi E."/>
            <person name="Ramsay J.P."/>
            <person name="Terpolilli J."/>
        </authorList>
    </citation>
    <scope>NUCLEOTIDE SEQUENCE [LARGE SCALE GENOMIC DNA]</scope>
    <source>
        <strain evidence="2 3">CB627</strain>
    </source>
</reference>
<protein>
    <submittedName>
        <fullName evidence="2">Uncharacterized protein</fullName>
    </submittedName>
</protein>
<keyword evidence="1" id="KW-0812">Transmembrane</keyword>
<dbReference type="EMBL" id="CP121646">
    <property type="protein sequence ID" value="WFU67823.1"/>
    <property type="molecule type" value="Genomic_DNA"/>
</dbReference>